<dbReference type="CDD" id="cd01876">
    <property type="entry name" value="YihA_EngB"/>
    <property type="match status" value="1"/>
</dbReference>
<keyword evidence="1" id="KW-0479">Metal-binding</keyword>
<evidence type="ECO:0000256" key="1">
    <source>
        <dbReference type="ARBA" id="ARBA00022723"/>
    </source>
</evidence>
<organism evidence="6 7">
    <name type="scientific">Scheffersomyces spartinae</name>
    <dbReference type="NCBI Taxonomy" id="45513"/>
    <lineage>
        <taxon>Eukaryota</taxon>
        <taxon>Fungi</taxon>
        <taxon>Dikarya</taxon>
        <taxon>Ascomycota</taxon>
        <taxon>Saccharomycotina</taxon>
        <taxon>Pichiomycetes</taxon>
        <taxon>Debaryomycetaceae</taxon>
        <taxon>Scheffersomyces</taxon>
    </lineage>
</organism>
<proteinExistence type="predicted"/>
<dbReference type="AlphaFoldDB" id="A0A9P7VE86"/>
<dbReference type="GO" id="GO:0005739">
    <property type="term" value="C:mitochondrion"/>
    <property type="evidence" value="ECO:0007669"/>
    <property type="project" value="TreeGrafter"/>
</dbReference>
<accession>A0A9P7VE86</accession>
<comment type="caution">
    <text evidence="6">The sequence shown here is derived from an EMBL/GenBank/DDBJ whole genome shotgun (WGS) entry which is preliminary data.</text>
</comment>
<dbReference type="InterPro" id="IPR030393">
    <property type="entry name" value="G_ENGB_dom"/>
</dbReference>
<dbReference type="Proteomes" id="UP000790833">
    <property type="component" value="Unassembled WGS sequence"/>
</dbReference>
<feature type="domain" description="EngB-type G" evidence="5">
    <location>
        <begin position="77"/>
        <end position="272"/>
    </location>
</feature>
<evidence type="ECO:0000313" key="6">
    <source>
        <dbReference type="EMBL" id="KAG7196062.1"/>
    </source>
</evidence>
<dbReference type="GeneID" id="66113447"/>
<evidence type="ECO:0000313" key="7">
    <source>
        <dbReference type="Proteomes" id="UP000790833"/>
    </source>
</evidence>
<keyword evidence="2" id="KW-0547">Nucleotide-binding</keyword>
<dbReference type="SUPFAM" id="SSF52540">
    <property type="entry name" value="P-loop containing nucleoside triphosphate hydrolases"/>
    <property type="match status" value="1"/>
</dbReference>
<reference evidence="6" key="1">
    <citation type="submission" date="2021-03" db="EMBL/GenBank/DDBJ databases">
        <authorList>
            <person name="Palmer J.M."/>
        </authorList>
    </citation>
    <scope>NUCLEOTIDE SEQUENCE</scope>
    <source>
        <strain evidence="6">ARV_011</strain>
    </source>
</reference>
<dbReference type="OrthoDB" id="391988at2759"/>
<gene>
    <name evidence="6" type="ORF">KQ657_000073</name>
</gene>
<dbReference type="PANTHER" id="PTHR46498:SF1">
    <property type="entry name" value="GTP-BINDING PROTEIN 8"/>
    <property type="match status" value="1"/>
</dbReference>
<evidence type="ECO:0000256" key="4">
    <source>
        <dbReference type="ARBA" id="ARBA00023134"/>
    </source>
</evidence>
<dbReference type="PANTHER" id="PTHR46498">
    <property type="entry name" value="GTP-BINDING PROTEIN 8"/>
    <property type="match status" value="1"/>
</dbReference>
<keyword evidence="3" id="KW-0460">Magnesium</keyword>
<dbReference type="InterPro" id="IPR006073">
    <property type="entry name" value="GTP-bd"/>
</dbReference>
<sequence>MTSSQLTMTQSLFNRANVKLEWTLASYDEIPDIKYTALFQQRQSYLDQVPESQRTEYHANLARSKKTFGYTAKSINLLPEVLLLGHTNVGKSSLINTLLLLKQEYTSNSSGTQHARVSSRAGFTKTLNCFNIDNKLRILDLPGYGEFGDEIQGKAVVEYINRRRNLNRVFLLIDSVNGFRDEDQQLVTHLMDVGVSFEIVFTKVDQVIYNSMPKEIRKLPKKVQDPNERLRLANMVETSNHRVVAYFQDMIEGANLQQLATLPRFLFNNSISNTCCVQKNAFKEIRFAILQSCGIV</sequence>
<dbReference type="InterPro" id="IPR027417">
    <property type="entry name" value="P-loop_NTPase"/>
</dbReference>
<evidence type="ECO:0000256" key="2">
    <source>
        <dbReference type="ARBA" id="ARBA00022741"/>
    </source>
</evidence>
<evidence type="ECO:0000259" key="5">
    <source>
        <dbReference type="PROSITE" id="PS51706"/>
    </source>
</evidence>
<keyword evidence="4" id="KW-0342">GTP-binding</keyword>
<dbReference type="GO" id="GO:0046872">
    <property type="term" value="F:metal ion binding"/>
    <property type="evidence" value="ECO:0007669"/>
    <property type="project" value="UniProtKB-KW"/>
</dbReference>
<protein>
    <recommendedName>
        <fullName evidence="5">EngB-type G domain-containing protein</fullName>
    </recommendedName>
</protein>
<keyword evidence="7" id="KW-1185">Reference proteome</keyword>
<dbReference type="EMBL" id="JAHMUF010000001">
    <property type="protein sequence ID" value="KAG7196062.1"/>
    <property type="molecule type" value="Genomic_DNA"/>
</dbReference>
<dbReference type="RefSeq" id="XP_043051607.1">
    <property type="nucleotide sequence ID" value="XM_043190930.1"/>
</dbReference>
<dbReference type="Gene3D" id="3.40.50.300">
    <property type="entry name" value="P-loop containing nucleotide triphosphate hydrolases"/>
    <property type="match status" value="1"/>
</dbReference>
<dbReference type="InterPro" id="IPR052279">
    <property type="entry name" value="EngB_GTPase"/>
</dbReference>
<dbReference type="GO" id="GO:0005525">
    <property type="term" value="F:GTP binding"/>
    <property type="evidence" value="ECO:0007669"/>
    <property type="project" value="UniProtKB-KW"/>
</dbReference>
<dbReference type="Pfam" id="PF01926">
    <property type="entry name" value="MMR_HSR1"/>
    <property type="match status" value="1"/>
</dbReference>
<dbReference type="PROSITE" id="PS51706">
    <property type="entry name" value="G_ENGB"/>
    <property type="match status" value="1"/>
</dbReference>
<name>A0A9P7VE86_9ASCO</name>
<evidence type="ECO:0000256" key="3">
    <source>
        <dbReference type="ARBA" id="ARBA00022842"/>
    </source>
</evidence>